<keyword evidence="2" id="KW-1185">Reference proteome</keyword>
<comment type="caution">
    <text evidence="1">The sequence shown here is derived from an EMBL/GenBank/DDBJ whole genome shotgun (WGS) entry which is preliminary data.</text>
</comment>
<dbReference type="Proteomes" id="UP000738349">
    <property type="component" value="Unassembled WGS sequence"/>
</dbReference>
<gene>
    <name evidence="1" type="ORF">EDB81DRAFT_697527</name>
</gene>
<dbReference type="AlphaFoldDB" id="A0A9P9IQB9"/>
<accession>A0A9P9IQB9</accession>
<dbReference type="OrthoDB" id="5102964at2759"/>
<protein>
    <submittedName>
        <fullName evidence="1">Uncharacterized protein</fullName>
    </submittedName>
</protein>
<dbReference type="PROSITE" id="PS51257">
    <property type="entry name" value="PROKAR_LIPOPROTEIN"/>
    <property type="match status" value="1"/>
</dbReference>
<name>A0A9P9IQB9_9HYPO</name>
<proteinExistence type="predicted"/>
<dbReference type="EMBL" id="JAGMUV010000019">
    <property type="protein sequence ID" value="KAH7127355.1"/>
    <property type="molecule type" value="Genomic_DNA"/>
</dbReference>
<sequence length="608" mass="69702">MANRLLSLPYELRDSIWSFAISTSSCNALAGCCHQTRNEFRPLSEFPHGVRELISLRFWVDSSYVNGGWLKLHYTWAEGSKTYQKVSVITNLRDDELYRFLEEIRHVSYFEIHLVAPRRGHFVGALLMMLAKIQDAYRIILAVSPQCRYSKKVKAYRIVSPFALVFRTEDGADLKSTPFWECRAPKDLGNPISERDPDWGSSPFFYEYFMANLPRCFKIEPKFRFGIWPRRHVSTFGPGPRDIVGIRPGHGRRRKHKGRDGLALFVSEEAVRMSKLPGWDAKQDPGVGTGHRYEYISADAASLASRAHLLIDTLVGPVGGPLDMLRLHRFKEMDTEVPESGRDLLFRHVLANTVPDEKLSLTGTVTRRLRNLFNPFAPADIREARSACPHLAQVEWSQNMILPRDVSSICPRDMWLQFYPNGIRHAWRARKGGSLVEWRRQVRVMACRRRPDRALITWLYDCVCCCEASFEGWAKVSPKVALKDRCCGWKFFRSKSHNTSVPSSCCCLECGDASRPVMVYNSCSGLISLETGVATNETGSFHLRLSPKCKVLDMARRTWTSPESKRNRWTSMHESSCCHIFGTRSKNGIRRDTYETEPPLGFCCWWHV</sequence>
<reference evidence="1" key="1">
    <citation type="journal article" date="2021" name="Nat. Commun.">
        <title>Genetic determinants of endophytism in the Arabidopsis root mycobiome.</title>
        <authorList>
            <person name="Mesny F."/>
            <person name="Miyauchi S."/>
            <person name="Thiergart T."/>
            <person name="Pickel B."/>
            <person name="Atanasova L."/>
            <person name="Karlsson M."/>
            <person name="Huettel B."/>
            <person name="Barry K.W."/>
            <person name="Haridas S."/>
            <person name="Chen C."/>
            <person name="Bauer D."/>
            <person name="Andreopoulos W."/>
            <person name="Pangilinan J."/>
            <person name="LaButti K."/>
            <person name="Riley R."/>
            <person name="Lipzen A."/>
            <person name="Clum A."/>
            <person name="Drula E."/>
            <person name="Henrissat B."/>
            <person name="Kohler A."/>
            <person name="Grigoriev I.V."/>
            <person name="Martin F.M."/>
            <person name="Hacquard S."/>
        </authorList>
    </citation>
    <scope>NUCLEOTIDE SEQUENCE</scope>
    <source>
        <strain evidence="1">MPI-CAGE-AT-0147</strain>
    </source>
</reference>
<organism evidence="1 2">
    <name type="scientific">Dactylonectria macrodidyma</name>
    <dbReference type="NCBI Taxonomy" id="307937"/>
    <lineage>
        <taxon>Eukaryota</taxon>
        <taxon>Fungi</taxon>
        <taxon>Dikarya</taxon>
        <taxon>Ascomycota</taxon>
        <taxon>Pezizomycotina</taxon>
        <taxon>Sordariomycetes</taxon>
        <taxon>Hypocreomycetidae</taxon>
        <taxon>Hypocreales</taxon>
        <taxon>Nectriaceae</taxon>
        <taxon>Dactylonectria</taxon>
    </lineage>
</organism>
<evidence type="ECO:0000313" key="1">
    <source>
        <dbReference type="EMBL" id="KAH7127355.1"/>
    </source>
</evidence>
<evidence type="ECO:0000313" key="2">
    <source>
        <dbReference type="Proteomes" id="UP000738349"/>
    </source>
</evidence>